<sequence length="838" mass="91102">MPDWSSLGAKKAAAKANGVADGLFSWASWPYGKRSMDTFGDASYTQYLEGKPYMMPVSSWLYANMPGYNMNWLWRGDHIWADRRLQVEWLQPEFVQIISWNDYGESHHIGPIHDHAIVAFKTGKAPYNYALKHDGWRDTLPYSIDRYKGLAPSVDREGIVGWWRPNLHTTFCSNGATTGNTASQLQVETSPDTLSQDELSYTAMLKDGLDKVDVIIGGKSSPEGFIMRPEGKAGIFHGSAPINGRTGPIQIKIWRDGKLVAELSGKQDITDNCGDKNGGLSNFDAYVQSSWSASGGSSVTQPPIDELVCANGTSIGDFKMLCTYTCSLGYCPKTACVCTKMGKTPSLPKATGIKGSPAAGRDSTFSGLCKYACDYGYCPKDVCDTVKHPLIIPDVSPFTPDACTSGSGSGEFSDLCSFTCKHGYCPFHACRCESTGVLNLLEPISTSNYTTASGNDYGLCAFACSRDYCLPVCSSGGSANDGYDPDTGIYTDSFVLENMRCKASDAPKNFDDLERAAAEGKVPINCWNRFALRILSSELNGLQDEFDSASKGYDEKFSYYGREYVAWELRYELTDPDGFYKAVAADLGIEKDRVKFGLDKSIKKCEESGTSAGEIKTGTGTRPCRTYTQKRQGFPMQSDNVEVPNPKEMIQAALPGVDSLSTVVASTYFGMATQSHTADEENILIAVSMPVYMLQSAVESMKEIKKSGAEAQKREQEHLILMILSIVLMVVPFIGEAVGAVFGGISWVARLALLIGEGGNVALGVYDIVKDPASAPFAILGMLVGPTGLPSKGERAAFKKAGDTRRALKSGDSKLFGTYFNDKDTKVQNLISNTCKRR</sequence>
<evidence type="ECO:0000313" key="2">
    <source>
        <dbReference type="EMBL" id="KZL80903.1"/>
    </source>
</evidence>
<keyword evidence="1" id="KW-1133">Transmembrane helix</keyword>
<evidence type="ECO:0000256" key="1">
    <source>
        <dbReference type="SAM" id="Phobius"/>
    </source>
</evidence>
<keyword evidence="1" id="KW-0472">Membrane</keyword>
<dbReference type="EMBL" id="LFIW01001785">
    <property type="protein sequence ID" value="KZL80903.1"/>
    <property type="molecule type" value="Genomic_DNA"/>
</dbReference>
<dbReference type="CDD" id="cd11577">
    <property type="entry name" value="GH71"/>
    <property type="match status" value="1"/>
</dbReference>
<keyword evidence="1" id="KW-0812">Transmembrane</keyword>
<accession>A0A167B5B2</accession>
<reference evidence="2 3" key="1">
    <citation type="submission" date="2015-06" db="EMBL/GenBank/DDBJ databases">
        <title>Survival trade-offs in plant roots during colonization by closely related pathogenic and mutualistic fungi.</title>
        <authorList>
            <person name="Hacquard S."/>
            <person name="Kracher B."/>
            <person name="Hiruma K."/>
            <person name="Weinman A."/>
            <person name="Muench P."/>
            <person name="Garrido Oter R."/>
            <person name="Ver Loren van Themaat E."/>
            <person name="Dallerey J.-F."/>
            <person name="Damm U."/>
            <person name="Henrissat B."/>
            <person name="Lespinet O."/>
            <person name="Thon M."/>
            <person name="Kemen E."/>
            <person name="McHardy A.C."/>
            <person name="Schulze-Lefert P."/>
            <person name="O'Connell R.J."/>
        </authorList>
    </citation>
    <scope>NUCLEOTIDE SEQUENCE [LARGE SCALE GENOMIC DNA]</scope>
    <source>
        <strain evidence="2 3">MAFF 238704</strain>
    </source>
</reference>
<gene>
    <name evidence="2" type="ORF">CI238_06634</name>
</gene>
<dbReference type="GO" id="GO:0051118">
    <property type="term" value="F:glucan endo-1,3-alpha-glucosidase activity"/>
    <property type="evidence" value="ECO:0007669"/>
    <property type="project" value="InterPro"/>
</dbReference>
<comment type="caution">
    <text evidence="2">The sequence shown here is derived from an EMBL/GenBank/DDBJ whole genome shotgun (WGS) entry which is preliminary data.</text>
</comment>
<dbReference type="Gene3D" id="3.20.20.80">
    <property type="entry name" value="Glycosidases"/>
    <property type="match status" value="1"/>
</dbReference>
<dbReference type="InterPro" id="IPR005197">
    <property type="entry name" value="Glyco_hydro_71"/>
</dbReference>
<organism evidence="2 3">
    <name type="scientific">Colletotrichum incanum</name>
    <name type="common">Soybean anthracnose fungus</name>
    <dbReference type="NCBI Taxonomy" id="1573173"/>
    <lineage>
        <taxon>Eukaryota</taxon>
        <taxon>Fungi</taxon>
        <taxon>Dikarya</taxon>
        <taxon>Ascomycota</taxon>
        <taxon>Pezizomycotina</taxon>
        <taxon>Sordariomycetes</taxon>
        <taxon>Hypocreomycetidae</taxon>
        <taxon>Glomerellales</taxon>
        <taxon>Glomerellaceae</taxon>
        <taxon>Colletotrichum</taxon>
        <taxon>Colletotrichum spaethianum species complex</taxon>
    </lineage>
</organism>
<dbReference type="Pfam" id="PF03659">
    <property type="entry name" value="Glyco_hydro_71"/>
    <property type="match status" value="1"/>
</dbReference>
<evidence type="ECO:0000313" key="3">
    <source>
        <dbReference type="Proteomes" id="UP000076584"/>
    </source>
</evidence>
<protein>
    <submittedName>
        <fullName evidence="2">Alpha-1,3-glucanase mutanase</fullName>
    </submittedName>
</protein>
<feature type="transmembrane region" description="Helical" evidence="1">
    <location>
        <begin position="719"/>
        <end position="745"/>
    </location>
</feature>
<name>A0A167B5B2_COLIC</name>
<dbReference type="STRING" id="1573173.A0A167B5B2"/>
<keyword evidence="3" id="KW-1185">Reference proteome</keyword>
<proteinExistence type="predicted"/>
<dbReference type="Proteomes" id="UP000076584">
    <property type="component" value="Unassembled WGS sequence"/>
</dbReference>
<dbReference type="AlphaFoldDB" id="A0A167B5B2"/>